<sequence length="121" mass="13605">MSSAPPHSPPRLSRIASRAGYAYDAHRHPSPPPPFHGDNSLAKRPRVHDNNGHDPTPRTPRKRRNTLSTTDLQEMGTLKAQRKQALIPYFFTDTEAAGRFADEADQAMLTTVNNIEMFQEE</sequence>
<dbReference type="RefSeq" id="XP_020130303.1">
    <property type="nucleotide sequence ID" value="XM_020273322.1"/>
</dbReference>
<dbReference type="GeneID" id="31013582"/>
<feature type="compositionally biased region" description="Basic and acidic residues" evidence="1">
    <location>
        <begin position="47"/>
        <end position="56"/>
    </location>
</feature>
<evidence type="ECO:0000313" key="2">
    <source>
        <dbReference type="EMBL" id="OJD34043.1"/>
    </source>
</evidence>
<evidence type="ECO:0000313" key="3">
    <source>
        <dbReference type="Proteomes" id="UP000183809"/>
    </source>
</evidence>
<dbReference type="Proteomes" id="UP000183809">
    <property type="component" value="Unassembled WGS sequence"/>
</dbReference>
<dbReference type="AlphaFoldDB" id="A0A1J9RNB2"/>
<protein>
    <submittedName>
        <fullName evidence="2">Uncharacterized protein</fullName>
    </submittedName>
</protein>
<evidence type="ECO:0000256" key="1">
    <source>
        <dbReference type="SAM" id="MobiDB-lite"/>
    </source>
</evidence>
<proteinExistence type="predicted"/>
<reference evidence="2 3" key="1">
    <citation type="submission" date="2016-10" db="EMBL/GenBank/DDBJ databases">
        <title>Proteomics and genomics reveal pathogen-plant mechanisms compatible with a hemibiotrophic lifestyle of Diplodia corticola.</title>
        <authorList>
            <person name="Fernandes I."/>
            <person name="De Jonge R."/>
            <person name="Van De Peer Y."/>
            <person name="Devreese B."/>
            <person name="Alves A."/>
            <person name="Esteves A.C."/>
        </authorList>
    </citation>
    <scope>NUCLEOTIDE SEQUENCE [LARGE SCALE GENOMIC DNA]</scope>
    <source>
        <strain evidence="2 3">CBS 112549</strain>
    </source>
</reference>
<dbReference type="EMBL" id="MNUE01000025">
    <property type="protein sequence ID" value="OJD34043.1"/>
    <property type="molecule type" value="Genomic_DNA"/>
</dbReference>
<feature type="region of interest" description="Disordered" evidence="1">
    <location>
        <begin position="1"/>
        <end position="76"/>
    </location>
</feature>
<organism evidence="2 3">
    <name type="scientific">Diplodia corticola</name>
    <dbReference type="NCBI Taxonomy" id="236234"/>
    <lineage>
        <taxon>Eukaryota</taxon>
        <taxon>Fungi</taxon>
        <taxon>Dikarya</taxon>
        <taxon>Ascomycota</taxon>
        <taxon>Pezizomycotina</taxon>
        <taxon>Dothideomycetes</taxon>
        <taxon>Dothideomycetes incertae sedis</taxon>
        <taxon>Botryosphaeriales</taxon>
        <taxon>Botryosphaeriaceae</taxon>
        <taxon>Diplodia</taxon>
    </lineage>
</organism>
<name>A0A1J9RNB2_9PEZI</name>
<comment type="caution">
    <text evidence="2">The sequence shown here is derived from an EMBL/GenBank/DDBJ whole genome shotgun (WGS) entry which is preliminary data.</text>
</comment>
<gene>
    <name evidence="2" type="ORF">BKCO1_2500070</name>
</gene>
<keyword evidence="3" id="KW-1185">Reference proteome</keyword>
<accession>A0A1J9RNB2</accession>